<gene>
    <name evidence="6" type="ORF">KCQ71_26245</name>
</gene>
<keyword evidence="4" id="KW-0503">Monooxygenase</keyword>
<dbReference type="Pfam" id="PF00296">
    <property type="entry name" value="Bac_luciferase"/>
    <property type="match status" value="1"/>
</dbReference>
<reference evidence="6 7" key="1">
    <citation type="submission" date="2021-04" db="EMBL/GenBank/DDBJ databases">
        <title>Ruania sp. nov., isolated from sandy soil of mangrove forest.</title>
        <authorList>
            <person name="Ge X."/>
            <person name="Huang R."/>
            <person name="Liu W."/>
        </authorList>
    </citation>
    <scope>NUCLEOTIDE SEQUENCE [LARGE SCALE GENOMIC DNA]</scope>
    <source>
        <strain evidence="6 7">N2-46</strain>
    </source>
</reference>
<dbReference type="SUPFAM" id="SSF51679">
    <property type="entry name" value="Bacterial luciferase-like"/>
    <property type="match status" value="1"/>
</dbReference>
<keyword evidence="1" id="KW-0285">Flavoprotein</keyword>
<dbReference type="Gene3D" id="3.20.20.30">
    <property type="entry name" value="Luciferase-like domain"/>
    <property type="match status" value="1"/>
</dbReference>
<evidence type="ECO:0000313" key="6">
    <source>
        <dbReference type="EMBL" id="MBZ2199669.1"/>
    </source>
</evidence>
<dbReference type="InterPro" id="IPR011251">
    <property type="entry name" value="Luciferase-like_dom"/>
</dbReference>
<evidence type="ECO:0000259" key="5">
    <source>
        <dbReference type="Pfam" id="PF00296"/>
    </source>
</evidence>
<evidence type="ECO:0000256" key="2">
    <source>
        <dbReference type="ARBA" id="ARBA00022643"/>
    </source>
</evidence>
<dbReference type="RefSeq" id="WP_223411644.1">
    <property type="nucleotide sequence ID" value="NZ_JAGSHT010000032.1"/>
</dbReference>
<dbReference type="InterPro" id="IPR050172">
    <property type="entry name" value="SsuD_RutA_monooxygenase"/>
</dbReference>
<comment type="caution">
    <text evidence="6">The sequence shown here is derived from an EMBL/GenBank/DDBJ whole genome shotgun (WGS) entry which is preliminary data.</text>
</comment>
<keyword evidence="2" id="KW-0288">FMN</keyword>
<dbReference type="Proteomes" id="UP000826651">
    <property type="component" value="Unassembled WGS sequence"/>
</dbReference>
<dbReference type="PANTHER" id="PTHR42847">
    <property type="entry name" value="ALKANESULFONATE MONOOXYGENASE"/>
    <property type="match status" value="1"/>
</dbReference>
<dbReference type="EMBL" id="JAGSHT010000032">
    <property type="protein sequence ID" value="MBZ2199669.1"/>
    <property type="molecule type" value="Genomic_DNA"/>
</dbReference>
<dbReference type="InterPro" id="IPR036661">
    <property type="entry name" value="Luciferase-like_sf"/>
</dbReference>
<organism evidence="6 7">
    <name type="scientific">Occultella gossypii</name>
    <dbReference type="NCBI Taxonomy" id="2800820"/>
    <lineage>
        <taxon>Bacteria</taxon>
        <taxon>Bacillati</taxon>
        <taxon>Actinomycetota</taxon>
        <taxon>Actinomycetes</taxon>
        <taxon>Micrococcales</taxon>
        <taxon>Ruaniaceae</taxon>
        <taxon>Occultella</taxon>
    </lineage>
</organism>
<proteinExistence type="predicted"/>
<keyword evidence="7" id="KW-1185">Reference proteome</keyword>
<accession>A0ABS7SH38</accession>
<evidence type="ECO:0000313" key="7">
    <source>
        <dbReference type="Proteomes" id="UP000826651"/>
    </source>
</evidence>
<name>A0ABS7SH38_9MICO</name>
<dbReference type="PANTHER" id="PTHR42847:SF4">
    <property type="entry name" value="ALKANESULFONATE MONOOXYGENASE-RELATED"/>
    <property type="match status" value="1"/>
</dbReference>
<feature type="domain" description="Luciferase-like" evidence="5">
    <location>
        <begin position="5"/>
        <end position="232"/>
    </location>
</feature>
<evidence type="ECO:0000256" key="1">
    <source>
        <dbReference type="ARBA" id="ARBA00022630"/>
    </source>
</evidence>
<sequence length="286" mass="30175">MEIGIGLPNTVPGVNRAGIVDWARRAEDAGFSSLGTIGRLTYSNYEELISLAAAAAVTERIRLTTDILLAPLHANTALLAKQTATLDHLSGGRLVLGMAVGGREDDYTASGLDFRERGRVFDTQLEQLTRHWAGETGVGPAPFFGSRPQVLIGGGGARAIQRAVRYGDGLTIGGAPPEAIAEALPALTTAWQDAGREGKPRLVALSYYALGPNAQQQARDDLGHYYGFLGEYAEMIIDGAAKDADTVRAYVEGFTAAGADELILFPTAADPAQVDLLAEALPQLRG</sequence>
<evidence type="ECO:0000256" key="4">
    <source>
        <dbReference type="ARBA" id="ARBA00023033"/>
    </source>
</evidence>
<evidence type="ECO:0000256" key="3">
    <source>
        <dbReference type="ARBA" id="ARBA00023002"/>
    </source>
</evidence>
<keyword evidence="3" id="KW-0560">Oxidoreductase</keyword>
<protein>
    <submittedName>
        <fullName evidence="6">LLM class flavin-dependent oxidoreductase</fullName>
    </submittedName>
</protein>